<protein>
    <recommendedName>
        <fullName evidence="3">Tellurite resistance protein TerB</fullName>
    </recommendedName>
</protein>
<dbReference type="AlphaFoldDB" id="A0A918NEK9"/>
<name>A0A918NEK9_9PROT</name>
<proteinExistence type="predicted"/>
<sequence length="131" mass="14943">MFSNQVEALLTIIALSIFADKRVFSSEISTFVDSAKEIQAHAASDLPVTEAKLLMWFEMNRERLSDKIRLGPVGFKHWFESVIGELRHYPDKDFIMTMLDRIAHADGEFHVSERALSVLVRSGFQNQTELA</sequence>
<gene>
    <name evidence="1" type="ORF">GCM10011309_13530</name>
</gene>
<keyword evidence="2" id="KW-1185">Reference proteome</keyword>
<evidence type="ECO:0000313" key="2">
    <source>
        <dbReference type="Proteomes" id="UP000600865"/>
    </source>
</evidence>
<dbReference type="RefSeq" id="WP_189583118.1">
    <property type="nucleotide sequence ID" value="NZ_BMYV01000001.1"/>
</dbReference>
<organism evidence="1 2">
    <name type="scientific">Litorimonas cladophorae</name>
    <dbReference type="NCBI Taxonomy" id="1220491"/>
    <lineage>
        <taxon>Bacteria</taxon>
        <taxon>Pseudomonadati</taxon>
        <taxon>Pseudomonadota</taxon>
        <taxon>Alphaproteobacteria</taxon>
        <taxon>Maricaulales</taxon>
        <taxon>Robiginitomaculaceae</taxon>
    </lineage>
</organism>
<evidence type="ECO:0000313" key="1">
    <source>
        <dbReference type="EMBL" id="GGX64614.1"/>
    </source>
</evidence>
<dbReference type="InterPro" id="IPR029024">
    <property type="entry name" value="TerB-like"/>
</dbReference>
<comment type="caution">
    <text evidence="1">The sequence shown here is derived from an EMBL/GenBank/DDBJ whole genome shotgun (WGS) entry which is preliminary data.</text>
</comment>
<accession>A0A918NEK9</accession>
<reference evidence="1 2" key="1">
    <citation type="journal article" date="2014" name="Int. J. Syst. Evol. Microbiol.">
        <title>Complete genome sequence of Corynebacterium casei LMG S-19264T (=DSM 44701T), isolated from a smear-ripened cheese.</title>
        <authorList>
            <consortium name="US DOE Joint Genome Institute (JGI-PGF)"/>
            <person name="Walter F."/>
            <person name="Albersmeier A."/>
            <person name="Kalinowski J."/>
            <person name="Ruckert C."/>
        </authorList>
    </citation>
    <scope>NUCLEOTIDE SEQUENCE [LARGE SCALE GENOMIC DNA]</scope>
    <source>
        <strain evidence="1 2">KCTC 23968</strain>
    </source>
</reference>
<dbReference type="Proteomes" id="UP000600865">
    <property type="component" value="Unassembled WGS sequence"/>
</dbReference>
<dbReference type="CDD" id="cd07177">
    <property type="entry name" value="terB_like"/>
    <property type="match status" value="1"/>
</dbReference>
<dbReference type="SUPFAM" id="SSF158682">
    <property type="entry name" value="TerB-like"/>
    <property type="match status" value="1"/>
</dbReference>
<evidence type="ECO:0008006" key="3">
    <source>
        <dbReference type="Google" id="ProtNLM"/>
    </source>
</evidence>
<dbReference type="EMBL" id="BMYV01000001">
    <property type="protein sequence ID" value="GGX64614.1"/>
    <property type="molecule type" value="Genomic_DNA"/>
</dbReference>
<dbReference type="Gene3D" id="1.10.3680.10">
    <property type="entry name" value="TerB-like"/>
    <property type="match status" value="1"/>
</dbReference>